<evidence type="ECO:0000313" key="2">
    <source>
        <dbReference type="Proteomes" id="UP000001918"/>
    </source>
</evidence>
<sequence length="51" mass="5309">MGVAASQEFITRYDEVGNEPAAGVRAVSTTLEEFARESALGGAASPVRDSH</sequence>
<accession>D1ABN0</accession>
<dbReference type="AlphaFoldDB" id="D1ABN0"/>
<dbReference type="STRING" id="471852.Tcur_3517"/>
<dbReference type="RefSeq" id="WP_012853837.1">
    <property type="nucleotide sequence ID" value="NC_013510.1"/>
</dbReference>
<organism evidence="1 2">
    <name type="scientific">Thermomonospora curvata (strain ATCC 19995 / DSM 43183 / JCM 3096 / KCTC 9072 / NBRC 15933 / NCIMB 10081 / Henssen B9)</name>
    <dbReference type="NCBI Taxonomy" id="471852"/>
    <lineage>
        <taxon>Bacteria</taxon>
        <taxon>Bacillati</taxon>
        <taxon>Actinomycetota</taxon>
        <taxon>Actinomycetes</taxon>
        <taxon>Streptosporangiales</taxon>
        <taxon>Thermomonosporaceae</taxon>
        <taxon>Thermomonospora</taxon>
    </lineage>
</organism>
<dbReference type="EMBL" id="CP001738">
    <property type="protein sequence ID" value="ACY99053.1"/>
    <property type="molecule type" value="Genomic_DNA"/>
</dbReference>
<dbReference type="HOGENOM" id="CLU_3104888_0_0_11"/>
<gene>
    <name evidence="1" type="ordered locus">Tcur_3517</name>
</gene>
<protein>
    <submittedName>
        <fullName evidence="1">Uncharacterized protein</fullName>
    </submittedName>
</protein>
<reference evidence="1 2" key="1">
    <citation type="journal article" date="2011" name="Stand. Genomic Sci.">
        <title>Complete genome sequence of Thermomonospora curvata type strain (B9).</title>
        <authorList>
            <person name="Chertkov O."/>
            <person name="Sikorski J."/>
            <person name="Nolan M."/>
            <person name="Lapidus A."/>
            <person name="Lucas S."/>
            <person name="Del Rio T.G."/>
            <person name="Tice H."/>
            <person name="Cheng J.F."/>
            <person name="Goodwin L."/>
            <person name="Pitluck S."/>
            <person name="Liolios K."/>
            <person name="Ivanova N."/>
            <person name="Mavromatis K."/>
            <person name="Mikhailova N."/>
            <person name="Ovchinnikova G."/>
            <person name="Pati A."/>
            <person name="Chen A."/>
            <person name="Palaniappan K."/>
            <person name="Djao O.D."/>
            <person name="Land M."/>
            <person name="Hauser L."/>
            <person name="Chang Y.J."/>
            <person name="Jeffries C.D."/>
            <person name="Brettin T."/>
            <person name="Han C."/>
            <person name="Detter J.C."/>
            <person name="Rohde M."/>
            <person name="Goker M."/>
            <person name="Woyke T."/>
            <person name="Bristow J."/>
            <person name="Eisen J.A."/>
            <person name="Markowitz V."/>
            <person name="Hugenholtz P."/>
            <person name="Klenk H.P."/>
            <person name="Kyrpides N.C."/>
        </authorList>
    </citation>
    <scope>NUCLEOTIDE SEQUENCE [LARGE SCALE GENOMIC DNA]</scope>
    <source>
        <strain evidence="2">ATCC 19995 / DSM 43183 / JCM 3096 / KCTC 9072 / NBRC 15933 / NCIMB 10081 / Henssen B9</strain>
    </source>
</reference>
<evidence type="ECO:0000313" key="1">
    <source>
        <dbReference type="EMBL" id="ACY99053.1"/>
    </source>
</evidence>
<name>D1ABN0_THECD</name>
<dbReference type="KEGG" id="tcu:Tcur_3517"/>
<dbReference type="Proteomes" id="UP000001918">
    <property type="component" value="Chromosome"/>
</dbReference>
<keyword evidence="2" id="KW-1185">Reference proteome</keyword>
<proteinExistence type="predicted"/>